<proteinExistence type="predicted"/>
<evidence type="ECO:0000313" key="4">
    <source>
        <dbReference type="Proteomes" id="UP001629260"/>
    </source>
</evidence>
<gene>
    <name evidence="3" type="ORF">ABS764_14845</name>
</gene>
<feature type="compositionally biased region" description="Low complexity" evidence="1">
    <location>
        <begin position="113"/>
        <end position="130"/>
    </location>
</feature>
<evidence type="ECO:0000256" key="2">
    <source>
        <dbReference type="SAM" id="Phobius"/>
    </source>
</evidence>
<organism evidence="3 4">
    <name type="scientific">Flavobacterium plantiphilum</name>
    <dbReference type="NCBI Taxonomy" id="3163297"/>
    <lineage>
        <taxon>Bacteria</taxon>
        <taxon>Pseudomonadati</taxon>
        <taxon>Bacteroidota</taxon>
        <taxon>Flavobacteriia</taxon>
        <taxon>Flavobacteriales</taxon>
        <taxon>Flavobacteriaceae</taxon>
        <taxon>Flavobacterium</taxon>
    </lineage>
</organism>
<feature type="transmembrane region" description="Helical" evidence="2">
    <location>
        <begin position="43"/>
        <end position="61"/>
    </location>
</feature>
<protein>
    <recommendedName>
        <fullName evidence="5">Outer membrane protein beta-barrel domain-containing protein</fullName>
    </recommendedName>
</protein>
<accession>A0ABW8XYF3</accession>
<keyword evidence="2" id="KW-0472">Membrane</keyword>
<evidence type="ECO:0000256" key="1">
    <source>
        <dbReference type="SAM" id="MobiDB-lite"/>
    </source>
</evidence>
<evidence type="ECO:0008006" key="5">
    <source>
        <dbReference type="Google" id="ProtNLM"/>
    </source>
</evidence>
<name>A0ABW8XYF3_9FLAO</name>
<dbReference type="Proteomes" id="UP001629260">
    <property type="component" value="Unassembled WGS sequence"/>
</dbReference>
<feature type="region of interest" description="Disordered" evidence="1">
    <location>
        <begin position="82"/>
        <end position="145"/>
    </location>
</feature>
<reference evidence="3 4" key="1">
    <citation type="submission" date="2024-06" db="EMBL/GenBank/DDBJ databases">
        <authorList>
            <person name="Kaempfer P."/>
            <person name="Viver T."/>
        </authorList>
    </citation>
    <scope>NUCLEOTIDE SEQUENCE [LARGE SCALE GENOMIC DNA]</scope>
    <source>
        <strain evidence="3 4">ST-87</strain>
    </source>
</reference>
<keyword evidence="2" id="KW-1133">Transmembrane helix</keyword>
<keyword evidence="2" id="KW-0812">Transmembrane</keyword>
<dbReference type="RefSeq" id="WP_408082576.1">
    <property type="nucleotide sequence ID" value="NZ_JBELQA010000009.1"/>
</dbReference>
<feature type="compositionally biased region" description="Basic and acidic residues" evidence="1">
    <location>
        <begin position="135"/>
        <end position="145"/>
    </location>
</feature>
<keyword evidence="4" id="KW-1185">Reference proteome</keyword>
<sequence>MKKDNIEKLFSSLEDFSKNPPDDLWMGIEEKLDHPDKKTALPYWWFVAASLVIGLGLFITFNSGSKDNLMTNPVKNGVVNQLKSSDSEEKDKVSNKVIPNKGKQENIINSKISNSLVENENSEKSSSANEPTVIVREKNQPSHNDKTVVITSNKDNVSFKGSEENKNQIKDNGIAEKGNQIAESNTASTEKKDVKIKDNLASTNLEENALAAIAKGQENQQKKAVIEDRWSLQVFAGVNSSQNLKNQKTLGNTIESQKGHSYGVKTNYKLNSRWAVSTGLKISELGQQVANVSYVNQSENLLNISKAPFASPQEKGAISTNSNYLFIPNNNAEKNTALASTTFYQKGDLSQKVQYIEMPMEISYALLNKGKARINMNTGGFIGKMISNKVLLDNNLIGENQEVNDVVFGTVLSSTLQYELFKKTKVFVEPGMNYYTQPVQNQNFNQFQLILNFGLNVSF</sequence>
<comment type="caution">
    <text evidence="3">The sequence shown here is derived from an EMBL/GenBank/DDBJ whole genome shotgun (WGS) entry which is preliminary data.</text>
</comment>
<dbReference type="EMBL" id="JBELQA010000009">
    <property type="protein sequence ID" value="MFL9832128.1"/>
    <property type="molecule type" value="Genomic_DNA"/>
</dbReference>
<feature type="compositionally biased region" description="Basic and acidic residues" evidence="1">
    <location>
        <begin position="85"/>
        <end position="94"/>
    </location>
</feature>
<evidence type="ECO:0000313" key="3">
    <source>
        <dbReference type="EMBL" id="MFL9832128.1"/>
    </source>
</evidence>